<evidence type="ECO:0000313" key="2">
    <source>
        <dbReference type="EMBL" id="RDZ08110.1"/>
    </source>
</evidence>
<proteinExistence type="predicted"/>
<dbReference type="InterPro" id="IPR036291">
    <property type="entry name" value="NAD(P)-bd_dom_sf"/>
</dbReference>
<name>A0A3D8WVC6_PRIMG</name>
<gene>
    <name evidence="2" type="ORF">C3744_26280</name>
</gene>
<feature type="domain" description="RCK N-terminal" evidence="1">
    <location>
        <begin position="13"/>
        <end position="137"/>
    </location>
</feature>
<dbReference type="Pfam" id="PF02254">
    <property type="entry name" value="TrkA_N"/>
    <property type="match status" value="1"/>
</dbReference>
<accession>A0A3D8WVC6</accession>
<dbReference type="AlphaFoldDB" id="A0A3D8WVC6"/>
<dbReference type="Proteomes" id="UP000256519">
    <property type="component" value="Unassembled WGS sequence"/>
</dbReference>
<comment type="caution">
    <text evidence="2">The sequence shown here is derived from an EMBL/GenBank/DDBJ whole genome shotgun (WGS) entry which is preliminary data.</text>
</comment>
<dbReference type="EMBL" id="PQWM01000048">
    <property type="protein sequence ID" value="RDZ08110.1"/>
    <property type="molecule type" value="Genomic_DNA"/>
</dbReference>
<dbReference type="InterPro" id="IPR003148">
    <property type="entry name" value="RCK_N"/>
</dbReference>
<organism evidence="2 3">
    <name type="scientific">Priestia megaterium</name>
    <name type="common">Bacillus megaterium</name>
    <dbReference type="NCBI Taxonomy" id="1404"/>
    <lineage>
        <taxon>Bacteria</taxon>
        <taxon>Bacillati</taxon>
        <taxon>Bacillota</taxon>
        <taxon>Bacilli</taxon>
        <taxon>Bacillales</taxon>
        <taxon>Bacillaceae</taxon>
        <taxon>Priestia</taxon>
    </lineage>
</organism>
<evidence type="ECO:0000259" key="1">
    <source>
        <dbReference type="PROSITE" id="PS51201"/>
    </source>
</evidence>
<reference evidence="2 3" key="1">
    <citation type="journal article" date="2018" name="Appl. Environ. Microbiol.">
        <title>Antimicrobial susceptibility testing and tentative epidemiological cut-off values of five Bacillus species relevant for use as animal feed additives or for plant protection.</title>
        <authorList>
            <person name="Agerso Y."/>
            <person name="Stuer-Lauridsen B."/>
            <person name="Bjerre K."/>
            <person name="Jensen M.G."/>
            <person name="Johansen E."/>
            <person name="Bennedsen M."/>
            <person name="Brockmann E."/>
            <person name="Nielsen B."/>
        </authorList>
    </citation>
    <scope>NUCLEOTIDE SEQUENCE [LARGE SCALE GENOMIC DNA]</scope>
    <source>
        <strain evidence="2 3">CHCC20162</strain>
    </source>
</reference>
<dbReference type="PROSITE" id="PS51201">
    <property type="entry name" value="RCK_N"/>
    <property type="match status" value="1"/>
</dbReference>
<dbReference type="SUPFAM" id="SSF51735">
    <property type="entry name" value="NAD(P)-binding Rossmann-fold domains"/>
    <property type="match status" value="1"/>
</dbReference>
<protein>
    <recommendedName>
        <fullName evidence="1">RCK N-terminal domain-containing protein</fullName>
    </recommendedName>
</protein>
<dbReference type="GO" id="GO:0006813">
    <property type="term" value="P:potassium ion transport"/>
    <property type="evidence" value="ECO:0007669"/>
    <property type="project" value="InterPro"/>
</dbReference>
<evidence type="ECO:0000313" key="3">
    <source>
        <dbReference type="Proteomes" id="UP000256519"/>
    </source>
</evidence>
<sequence>MVLKEYAFMYIGNNHLVIIGWNERVKNLLSCFGESLSLTKVVLIDSTLEETHLLPDHIYFIKGDPQDPETLVKANIQHAEKILITADPDQTEEHADINSILSLIACKGINPSIYSIVEILTSKHCVNAKHAGADQIIYRSLPISHLMYDKLFSKEMLM</sequence>
<dbReference type="Gene3D" id="3.40.50.720">
    <property type="entry name" value="NAD(P)-binding Rossmann-like Domain"/>
    <property type="match status" value="1"/>
</dbReference>